<gene>
    <name evidence="5 8" type="primary">truB</name>
    <name evidence="8" type="ORF">HIJ39_05645</name>
</gene>
<feature type="domain" description="Pseudouridine synthase II N-terminal" evidence="6">
    <location>
        <begin position="24"/>
        <end position="172"/>
    </location>
</feature>
<evidence type="ECO:0000256" key="4">
    <source>
        <dbReference type="ARBA" id="ARBA00023235"/>
    </source>
</evidence>
<evidence type="ECO:0000259" key="7">
    <source>
        <dbReference type="Pfam" id="PF16198"/>
    </source>
</evidence>
<keyword evidence="9" id="KW-1185">Reference proteome</keyword>
<proteinExistence type="inferred from homology"/>
<feature type="domain" description="tRNA pseudouridylate synthase B C-terminal" evidence="7">
    <location>
        <begin position="173"/>
        <end position="215"/>
    </location>
</feature>
<dbReference type="PANTHER" id="PTHR13767:SF2">
    <property type="entry name" value="PSEUDOURIDYLATE SYNTHASE TRUB1"/>
    <property type="match status" value="1"/>
</dbReference>
<dbReference type="InterPro" id="IPR020103">
    <property type="entry name" value="PsdUridine_synth_cat_dom_sf"/>
</dbReference>
<dbReference type="NCBIfam" id="TIGR00431">
    <property type="entry name" value="TruB"/>
    <property type="match status" value="1"/>
</dbReference>
<dbReference type="EC" id="5.4.99.25" evidence="5"/>
<comment type="caution">
    <text evidence="8">The sequence shown here is derived from an EMBL/GenBank/DDBJ whole genome shotgun (WGS) entry which is preliminary data.</text>
</comment>
<comment type="similarity">
    <text evidence="2 5">Belongs to the pseudouridine synthase TruB family. Type 1 subfamily.</text>
</comment>
<keyword evidence="4 5" id="KW-0413">Isomerase</keyword>
<evidence type="ECO:0000256" key="2">
    <source>
        <dbReference type="ARBA" id="ARBA00005642"/>
    </source>
</evidence>
<protein>
    <recommendedName>
        <fullName evidence="5">tRNA pseudouridine synthase B</fullName>
        <ecNumber evidence="5">5.4.99.25</ecNumber>
    </recommendedName>
    <alternativeName>
        <fullName evidence="5">tRNA pseudouridine(55) synthase</fullName>
        <shortName evidence="5">Psi55 synthase</shortName>
    </alternativeName>
    <alternativeName>
        <fullName evidence="5">tRNA pseudouridylate synthase</fullName>
    </alternativeName>
    <alternativeName>
        <fullName evidence="5">tRNA-uridine isomerase</fullName>
    </alternativeName>
</protein>
<dbReference type="Pfam" id="PF16198">
    <property type="entry name" value="TruB_C_2"/>
    <property type="match status" value="1"/>
</dbReference>
<comment type="function">
    <text evidence="5">Responsible for synthesis of pseudouridine from uracil-55 in the psi GC loop of transfer RNAs.</text>
</comment>
<evidence type="ECO:0000256" key="3">
    <source>
        <dbReference type="ARBA" id="ARBA00022694"/>
    </source>
</evidence>
<feature type="active site" description="Nucleophile" evidence="5">
    <location>
        <position position="39"/>
    </location>
</feature>
<reference evidence="8 9" key="1">
    <citation type="submission" date="2020-04" db="EMBL/GenBank/DDBJ databases">
        <authorList>
            <person name="Zhang R."/>
            <person name="Schippers A."/>
        </authorList>
    </citation>
    <scope>NUCLEOTIDE SEQUENCE [LARGE SCALE GENOMIC DNA]</scope>
    <source>
        <strain evidence="8 9">DSM 109850</strain>
    </source>
</reference>
<dbReference type="InterPro" id="IPR014780">
    <property type="entry name" value="tRNA_psdUridine_synth_TruB"/>
</dbReference>
<dbReference type="GO" id="GO:0031119">
    <property type="term" value="P:tRNA pseudouridine synthesis"/>
    <property type="evidence" value="ECO:0007669"/>
    <property type="project" value="UniProtKB-UniRule"/>
</dbReference>
<comment type="catalytic activity">
    <reaction evidence="1 5">
        <text>uridine(55) in tRNA = pseudouridine(55) in tRNA</text>
        <dbReference type="Rhea" id="RHEA:42532"/>
        <dbReference type="Rhea" id="RHEA-COMP:10101"/>
        <dbReference type="Rhea" id="RHEA-COMP:10102"/>
        <dbReference type="ChEBI" id="CHEBI:65314"/>
        <dbReference type="ChEBI" id="CHEBI:65315"/>
        <dbReference type="EC" id="5.4.99.25"/>
    </reaction>
</comment>
<dbReference type="EMBL" id="JABBVZ010000013">
    <property type="protein sequence ID" value="NMP21834.1"/>
    <property type="molecule type" value="Genomic_DNA"/>
</dbReference>
<keyword evidence="3 5" id="KW-0819">tRNA processing</keyword>
<dbReference type="GO" id="GO:0003723">
    <property type="term" value="F:RNA binding"/>
    <property type="evidence" value="ECO:0007669"/>
    <property type="project" value="InterPro"/>
</dbReference>
<accession>A0A7Y0L4Q9</accession>
<dbReference type="SUPFAM" id="SSF55120">
    <property type="entry name" value="Pseudouridine synthase"/>
    <property type="match status" value="1"/>
</dbReference>
<evidence type="ECO:0000256" key="5">
    <source>
        <dbReference type="HAMAP-Rule" id="MF_01080"/>
    </source>
</evidence>
<name>A0A7Y0L4Q9_9FIRM</name>
<sequence length="288" mass="31688">MTEGFLNLFKPSGMSSHAAVSRVRRLIGIRQIGHAGTLDPDASGVLPLAVGAYTRLLPYAQLVPKVYQARVQMGTATLSGDAGGRVTRRSAVWPVGQETLQQAARWLQGNVWQIPPQVSALKTGGRRHYQMVHEQQSVWPAPRRALIGAIEAVSPLPEGWTFRAQVGSGTYIRALVRDWAEILGVAAHLAELRRDRVGVFGLSDAVTLDQLEQNPSQWQDWILPWFRVLGLSGTFFVTESDAKRVGHGDIRVLGALPASSQPGIYGIQWDNHLLAVIEGPPWRYRLVL</sequence>
<evidence type="ECO:0000259" key="6">
    <source>
        <dbReference type="Pfam" id="PF01509"/>
    </source>
</evidence>
<organism evidence="8 9">
    <name type="scientific">Sulfobacillus harzensis</name>
    <dbReference type="NCBI Taxonomy" id="2729629"/>
    <lineage>
        <taxon>Bacteria</taxon>
        <taxon>Bacillati</taxon>
        <taxon>Bacillota</taxon>
        <taxon>Clostridia</taxon>
        <taxon>Eubacteriales</taxon>
        <taxon>Clostridiales Family XVII. Incertae Sedis</taxon>
        <taxon>Sulfobacillus</taxon>
    </lineage>
</organism>
<dbReference type="PANTHER" id="PTHR13767">
    <property type="entry name" value="TRNA-PSEUDOURIDINE SYNTHASE"/>
    <property type="match status" value="1"/>
</dbReference>
<dbReference type="GO" id="GO:1990481">
    <property type="term" value="P:mRNA pseudouridine synthesis"/>
    <property type="evidence" value="ECO:0007669"/>
    <property type="project" value="TreeGrafter"/>
</dbReference>
<dbReference type="InterPro" id="IPR032819">
    <property type="entry name" value="TruB_C"/>
</dbReference>
<dbReference type="GO" id="GO:0160148">
    <property type="term" value="F:tRNA pseudouridine(55) synthase activity"/>
    <property type="evidence" value="ECO:0007669"/>
    <property type="project" value="UniProtKB-EC"/>
</dbReference>
<dbReference type="Gene3D" id="3.30.2350.10">
    <property type="entry name" value="Pseudouridine synthase"/>
    <property type="match status" value="1"/>
</dbReference>
<dbReference type="Pfam" id="PF01509">
    <property type="entry name" value="TruB_N"/>
    <property type="match status" value="1"/>
</dbReference>
<evidence type="ECO:0000256" key="1">
    <source>
        <dbReference type="ARBA" id="ARBA00000385"/>
    </source>
</evidence>
<dbReference type="AlphaFoldDB" id="A0A7Y0L4Q9"/>
<dbReference type="HAMAP" id="MF_01080">
    <property type="entry name" value="TruB_bact"/>
    <property type="match status" value="1"/>
</dbReference>
<evidence type="ECO:0000313" key="8">
    <source>
        <dbReference type="EMBL" id="NMP21834.1"/>
    </source>
</evidence>
<dbReference type="Proteomes" id="UP000533476">
    <property type="component" value="Unassembled WGS sequence"/>
</dbReference>
<dbReference type="InterPro" id="IPR002501">
    <property type="entry name" value="PsdUridine_synth_N"/>
</dbReference>
<dbReference type="RefSeq" id="WP_169097598.1">
    <property type="nucleotide sequence ID" value="NZ_JABBVZ010000013.1"/>
</dbReference>
<evidence type="ECO:0000313" key="9">
    <source>
        <dbReference type="Proteomes" id="UP000533476"/>
    </source>
</evidence>